<dbReference type="PANTHER" id="PTHR18945">
    <property type="entry name" value="NEUROTRANSMITTER GATED ION CHANNEL"/>
    <property type="match status" value="1"/>
</dbReference>
<keyword evidence="4 5" id="KW-0472">Membrane</keyword>
<feature type="transmembrane region" description="Helical" evidence="5">
    <location>
        <begin position="300"/>
        <end position="321"/>
    </location>
</feature>
<evidence type="ECO:0000256" key="1">
    <source>
        <dbReference type="ARBA" id="ARBA00004141"/>
    </source>
</evidence>
<comment type="subcellular location">
    <subcellularLocation>
        <location evidence="1">Membrane</location>
        <topology evidence="1">Multi-pass membrane protein</topology>
    </subcellularLocation>
</comment>
<keyword evidence="2 5" id="KW-0812">Transmembrane</keyword>
<keyword evidence="6" id="KW-0732">Signal</keyword>
<keyword evidence="3 5" id="KW-1133">Transmembrane helix</keyword>
<feature type="chain" id="PRO_5046257724" evidence="6">
    <location>
        <begin position="20"/>
        <end position="415"/>
    </location>
</feature>
<proteinExistence type="predicted"/>
<feature type="transmembrane region" description="Helical" evidence="5">
    <location>
        <begin position="270"/>
        <end position="288"/>
    </location>
</feature>
<gene>
    <name evidence="9" type="primary">LOC108564551</name>
</gene>
<evidence type="ECO:0000313" key="9">
    <source>
        <dbReference type="RefSeq" id="XP_017779115.1"/>
    </source>
</evidence>
<evidence type="ECO:0000256" key="6">
    <source>
        <dbReference type="SAM" id="SignalP"/>
    </source>
</evidence>
<evidence type="ECO:0000259" key="7">
    <source>
        <dbReference type="Pfam" id="PF02931"/>
    </source>
</evidence>
<feature type="transmembrane region" description="Helical" evidence="5">
    <location>
        <begin position="393"/>
        <end position="414"/>
    </location>
</feature>
<dbReference type="InterPro" id="IPR006202">
    <property type="entry name" value="Neur_chan_lig-bd"/>
</dbReference>
<evidence type="ECO:0000313" key="8">
    <source>
        <dbReference type="Proteomes" id="UP000695000"/>
    </source>
</evidence>
<reference evidence="9" key="1">
    <citation type="submission" date="2025-08" db="UniProtKB">
        <authorList>
            <consortium name="RefSeq"/>
        </authorList>
    </citation>
    <scope>IDENTIFICATION</scope>
    <source>
        <tissue evidence="9">Whole Larva</tissue>
    </source>
</reference>
<feature type="signal peptide" evidence="6">
    <location>
        <begin position="1"/>
        <end position="19"/>
    </location>
</feature>
<protein>
    <submittedName>
        <fullName evidence="9">Neuronal acetylcholine receptor subunit alpha-5-like</fullName>
    </submittedName>
</protein>
<feature type="transmembrane region" description="Helical" evidence="5">
    <location>
        <begin position="239"/>
        <end position="263"/>
    </location>
</feature>
<dbReference type="InterPro" id="IPR036734">
    <property type="entry name" value="Neur_chan_lig-bd_sf"/>
</dbReference>
<accession>A0ABM1MX15</accession>
<evidence type="ECO:0000256" key="4">
    <source>
        <dbReference type="ARBA" id="ARBA00023136"/>
    </source>
</evidence>
<dbReference type="InterPro" id="IPR036719">
    <property type="entry name" value="Neuro-gated_channel_TM_sf"/>
</dbReference>
<evidence type="ECO:0000256" key="2">
    <source>
        <dbReference type="ARBA" id="ARBA00022692"/>
    </source>
</evidence>
<evidence type="ECO:0000256" key="3">
    <source>
        <dbReference type="ARBA" id="ARBA00022989"/>
    </source>
</evidence>
<dbReference type="InterPro" id="IPR006201">
    <property type="entry name" value="Neur_channel"/>
</dbReference>
<dbReference type="PRINTS" id="PR00252">
    <property type="entry name" value="NRIONCHANNEL"/>
</dbReference>
<feature type="domain" description="Neurotransmitter-gated ion-channel ligand-binding" evidence="7">
    <location>
        <begin position="32"/>
        <end position="237"/>
    </location>
</feature>
<dbReference type="Gene3D" id="2.70.170.10">
    <property type="entry name" value="Neurotransmitter-gated ion-channel ligand-binding domain"/>
    <property type="match status" value="1"/>
</dbReference>
<evidence type="ECO:0000256" key="5">
    <source>
        <dbReference type="SAM" id="Phobius"/>
    </source>
</evidence>
<dbReference type="Gene3D" id="1.20.58.390">
    <property type="entry name" value="Neurotransmitter-gated ion-channel transmembrane domain"/>
    <property type="match status" value="1"/>
</dbReference>
<dbReference type="Pfam" id="PF02931">
    <property type="entry name" value="Neur_chan_LBD"/>
    <property type="match status" value="1"/>
</dbReference>
<dbReference type="InterPro" id="IPR038050">
    <property type="entry name" value="Neuro_actylchol_rec"/>
</dbReference>
<name>A0ABM1MX15_NICVS</name>
<dbReference type="SUPFAM" id="SSF90112">
    <property type="entry name" value="Neurotransmitter-gated ion-channel transmembrane pore"/>
    <property type="match status" value="1"/>
</dbReference>
<dbReference type="RefSeq" id="XP_017779115.1">
    <property type="nucleotide sequence ID" value="XM_017923626.1"/>
</dbReference>
<organism evidence="8 9">
    <name type="scientific">Nicrophorus vespilloides</name>
    <name type="common">Boreal carrion beetle</name>
    <dbReference type="NCBI Taxonomy" id="110193"/>
    <lineage>
        <taxon>Eukaryota</taxon>
        <taxon>Metazoa</taxon>
        <taxon>Ecdysozoa</taxon>
        <taxon>Arthropoda</taxon>
        <taxon>Hexapoda</taxon>
        <taxon>Insecta</taxon>
        <taxon>Pterygota</taxon>
        <taxon>Neoptera</taxon>
        <taxon>Endopterygota</taxon>
        <taxon>Coleoptera</taxon>
        <taxon>Polyphaga</taxon>
        <taxon>Staphyliniformia</taxon>
        <taxon>Silphidae</taxon>
        <taxon>Nicrophorinae</taxon>
        <taxon>Nicrophorus</taxon>
    </lineage>
</organism>
<keyword evidence="8" id="KW-1185">Reference proteome</keyword>
<dbReference type="Proteomes" id="UP000695000">
    <property type="component" value="Unplaced"/>
</dbReference>
<dbReference type="SUPFAM" id="SSF63712">
    <property type="entry name" value="Nicotinic receptor ligand binding domain-like"/>
    <property type="match status" value="1"/>
</dbReference>
<sequence length="415" mass="47352">MYWLHLFVSIICSIVLTEAEQCSKDKQTPTVRLKKDLLCGYDRTVRPTLNHGNTTKVSVRMVLKSFTYHSHESTLSVNSWLALVWNDEHLVWDPKDYDNLQTIHINRDSIWYPDLSIYNRADQSGDPSALTAVDCLLLHKGNVICIPPTRHEAICVPNLSKYPFDVQNCTLRFGSWVHSGEEIDFKLTDPPVTTDDFVENPEWKLLKVNASKHSGIFKCCPNNSYPTLNYYFTIERHSGSLICMIVVPALGMIFMTLITLVMSPEEMERIALICSNVIFHLLYLQNISWQIPISGAQAPLILVFARDSLLLTIFTLLLTVIQRKLIRTTTQSPMWMSKMVAAIITSRPGQVFFIFDDNLKSVANRIGDEDGANIIENSQTQGPNKDWLIFGRILDKICFISYCIIYLCMFIAFVP</sequence>
<dbReference type="GeneID" id="108564551"/>
<dbReference type="CDD" id="cd18989">
    <property type="entry name" value="LGIC_ECD_cation"/>
    <property type="match status" value="1"/>
</dbReference>